<accession>U2Y373</accession>
<dbReference type="EMBL" id="BASZ01000001">
    <property type="protein sequence ID" value="GAD47396.1"/>
    <property type="molecule type" value="Genomic_DNA"/>
</dbReference>
<dbReference type="InterPro" id="IPR045851">
    <property type="entry name" value="AMP-bd_C_sf"/>
</dbReference>
<dbReference type="PROSITE" id="PS00455">
    <property type="entry name" value="AMP_BINDING"/>
    <property type="match status" value="1"/>
</dbReference>
<keyword evidence="3" id="KW-0436">Ligase</keyword>
<dbReference type="Gene3D" id="3.40.50.12780">
    <property type="entry name" value="N-terminal domain of ligase-like"/>
    <property type="match status" value="1"/>
</dbReference>
<dbReference type="Gene3D" id="3.30.300.30">
    <property type="match status" value="1"/>
</dbReference>
<gene>
    <name evidence="3" type="ORF">NT2_01_01640</name>
</gene>
<dbReference type="PANTHER" id="PTHR43767">
    <property type="entry name" value="LONG-CHAIN-FATTY-ACID--COA LIGASE"/>
    <property type="match status" value="1"/>
</dbReference>
<feature type="domain" description="AMP-binding enzyme C-terminal" evidence="2">
    <location>
        <begin position="480"/>
        <end position="556"/>
    </location>
</feature>
<dbReference type="InterPro" id="IPR042099">
    <property type="entry name" value="ANL_N_sf"/>
</dbReference>
<evidence type="ECO:0000313" key="3">
    <source>
        <dbReference type="EMBL" id="GAD47396.1"/>
    </source>
</evidence>
<sequence length="569" mass="61487">MFCAAGHKEESILTAQIDPRAPSLSGPGEPFEIVEQMVNGRLMRVFARTNGTLSMLFSMMPALGDVDFVVDGDRRISYAAFHAQAGAIAAGFAAQYDLKPGDRVALAMHNSPEWMYAFTALSALGTVPALINSRGSGEEMRYCTEDVGASLVVADARRAEALAQAGYEGPVVVFDEAAFDAMAHEYAGKPLPQNTADADDACCILFTSGTTGRPKGAIISHRAMLTGVFMAQHAGARFAARVAAQMGIDVQTFMAARPRSAVFLIFPLFHVSGCQQIFLGVLARGGKIVFHRRWNPAEALRLIEQEKITEFTGPPMTLWDVLNEPTRAERDLSSLGSIASGGQALPINLLNELRKAFPNRIFGGGYGMTETSGSVSLAMGELFTNRPECSGVMHDLADMRVVDDDGNPLPAGEVGEISVRGPMLMSGYWGKPEETAKTMDVDGWLRTGDIGVVDESGYVAIVDRKTNMVICKGENIYCAEIERVISDHADVADVAAFGILDDRVGERLAVAVVAQPGKSLTEDQVRQQVRDHLAEYKVPTDVFLREDPLPRNATGKVDRQVLRRELGLI</sequence>
<dbReference type="Pfam" id="PF13193">
    <property type="entry name" value="AMP-binding_C"/>
    <property type="match status" value="1"/>
</dbReference>
<evidence type="ECO:0000259" key="2">
    <source>
        <dbReference type="Pfam" id="PF13193"/>
    </source>
</evidence>
<dbReference type="KEGG" id="ntd:EGO55_16325"/>
<dbReference type="PANTHER" id="PTHR43767:SF1">
    <property type="entry name" value="NONRIBOSOMAL PEPTIDE SYNTHASE PES1 (EUROFUNG)-RELATED"/>
    <property type="match status" value="1"/>
</dbReference>
<dbReference type="SUPFAM" id="SSF56801">
    <property type="entry name" value="Acetyl-CoA synthetase-like"/>
    <property type="match status" value="1"/>
</dbReference>
<protein>
    <submittedName>
        <fullName evidence="3">Putative fatty-acid--CoA ligase</fullName>
    </submittedName>
</protein>
<dbReference type="InterPro" id="IPR025110">
    <property type="entry name" value="AMP-bd_C"/>
</dbReference>
<reference evidence="3 4" key="1">
    <citation type="submission" date="2013-09" db="EMBL/GenBank/DDBJ databases">
        <title>Whole genome shotgun sequence of Novosphingobium tardaugens NBRC 16725.</title>
        <authorList>
            <person name="Isaki S."/>
            <person name="Hosoyama A."/>
            <person name="Tsuchikane K."/>
            <person name="Katsumata H."/>
            <person name="Ando Y."/>
            <person name="Yamazaki S."/>
            <person name="Fujita N."/>
        </authorList>
    </citation>
    <scope>NUCLEOTIDE SEQUENCE [LARGE SCALE GENOMIC DNA]</scope>
    <source>
        <strain evidence="3 4">NBRC 16725</strain>
    </source>
</reference>
<organism evidence="3 4">
    <name type="scientific">Caenibius tardaugens NBRC 16725</name>
    <dbReference type="NCBI Taxonomy" id="1219035"/>
    <lineage>
        <taxon>Bacteria</taxon>
        <taxon>Pseudomonadati</taxon>
        <taxon>Pseudomonadota</taxon>
        <taxon>Alphaproteobacteria</taxon>
        <taxon>Sphingomonadales</taxon>
        <taxon>Erythrobacteraceae</taxon>
        <taxon>Caenibius</taxon>
    </lineage>
</organism>
<proteinExistence type="predicted"/>
<evidence type="ECO:0000313" key="4">
    <source>
        <dbReference type="Proteomes" id="UP000016568"/>
    </source>
</evidence>
<dbReference type="InterPro" id="IPR050237">
    <property type="entry name" value="ATP-dep_AMP-bd_enzyme"/>
</dbReference>
<dbReference type="Proteomes" id="UP000016568">
    <property type="component" value="Unassembled WGS sequence"/>
</dbReference>
<keyword evidence="4" id="KW-1185">Reference proteome</keyword>
<dbReference type="AlphaFoldDB" id="U2Y373"/>
<evidence type="ECO:0000259" key="1">
    <source>
        <dbReference type="Pfam" id="PF00501"/>
    </source>
</evidence>
<dbReference type="Pfam" id="PF00501">
    <property type="entry name" value="AMP-binding"/>
    <property type="match status" value="1"/>
</dbReference>
<dbReference type="GO" id="GO:0016878">
    <property type="term" value="F:acid-thiol ligase activity"/>
    <property type="evidence" value="ECO:0007669"/>
    <property type="project" value="UniProtKB-ARBA"/>
</dbReference>
<dbReference type="InterPro" id="IPR020845">
    <property type="entry name" value="AMP-binding_CS"/>
</dbReference>
<dbReference type="OrthoDB" id="9803968at2"/>
<comment type="caution">
    <text evidence="3">The sequence shown here is derived from an EMBL/GenBank/DDBJ whole genome shotgun (WGS) entry which is preliminary data.</text>
</comment>
<feature type="domain" description="AMP-dependent synthetase/ligase" evidence="1">
    <location>
        <begin position="67"/>
        <end position="429"/>
    </location>
</feature>
<name>U2Y373_9SPHN</name>
<dbReference type="eggNOG" id="COG0318">
    <property type="taxonomic scope" value="Bacteria"/>
</dbReference>
<dbReference type="InterPro" id="IPR000873">
    <property type="entry name" value="AMP-dep_synth/lig_dom"/>
</dbReference>